<organism evidence="3 4">
    <name type="scientific">Novipirellula rosea</name>
    <dbReference type="NCBI Taxonomy" id="1031540"/>
    <lineage>
        <taxon>Bacteria</taxon>
        <taxon>Pseudomonadati</taxon>
        <taxon>Planctomycetota</taxon>
        <taxon>Planctomycetia</taxon>
        <taxon>Pirellulales</taxon>
        <taxon>Pirellulaceae</taxon>
        <taxon>Novipirellula</taxon>
    </lineage>
</organism>
<accession>A0ABP8MVN0</accession>
<evidence type="ECO:0000313" key="4">
    <source>
        <dbReference type="Proteomes" id="UP001500840"/>
    </source>
</evidence>
<feature type="transmembrane region" description="Helical" evidence="1">
    <location>
        <begin position="160"/>
        <end position="179"/>
    </location>
</feature>
<keyword evidence="1" id="KW-0812">Transmembrane</keyword>
<reference evidence="4" key="1">
    <citation type="journal article" date="2019" name="Int. J. Syst. Evol. Microbiol.">
        <title>The Global Catalogue of Microorganisms (GCM) 10K type strain sequencing project: providing services to taxonomists for standard genome sequencing and annotation.</title>
        <authorList>
            <consortium name="The Broad Institute Genomics Platform"/>
            <consortium name="The Broad Institute Genome Sequencing Center for Infectious Disease"/>
            <person name="Wu L."/>
            <person name="Ma J."/>
        </authorList>
    </citation>
    <scope>NUCLEOTIDE SEQUENCE [LARGE SCALE GENOMIC DNA]</scope>
    <source>
        <strain evidence="4">JCM 17759</strain>
    </source>
</reference>
<protein>
    <recommendedName>
        <fullName evidence="2">ABM domain-containing protein</fullName>
    </recommendedName>
</protein>
<dbReference type="EMBL" id="BAABGA010000035">
    <property type="protein sequence ID" value="GAA4455127.1"/>
    <property type="molecule type" value="Genomic_DNA"/>
</dbReference>
<dbReference type="Pfam" id="PF03992">
    <property type="entry name" value="ABM"/>
    <property type="match status" value="1"/>
</dbReference>
<keyword evidence="4" id="KW-1185">Reference proteome</keyword>
<proteinExistence type="predicted"/>
<evidence type="ECO:0000259" key="2">
    <source>
        <dbReference type="Pfam" id="PF03992"/>
    </source>
</evidence>
<comment type="caution">
    <text evidence="3">The sequence shown here is derived from an EMBL/GenBank/DDBJ whole genome shotgun (WGS) entry which is preliminary data.</text>
</comment>
<dbReference type="Proteomes" id="UP001500840">
    <property type="component" value="Unassembled WGS sequence"/>
</dbReference>
<feature type="transmembrane region" description="Helical" evidence="1">
    <location>
        <begin position="191"/>
        <end position="215"/>
    </location>
</feature>
<dbReference type="InterPro" id="IPR007138">
    <property type="entry name" value="ABM_dom"/>
</dbReference>
<dbReference type="PANTHER" id="PTHR40057">
    <property type="entry name" value="SLR1162 PROTEIN"/>
    <property type="match status" value="1"/>
</dbReference>
<sequence length="229" mass="25429">MSLRSDTLPRPKRFVPGLACQTTAEAAANVDPVANLDALESTQPATIFVTAFPKAGKEREWEQAIGDLIRTSLTFPGHLGSLVLRPQQSGDRHYRVISKFDSVENMHRWHHSAERKEKVARLQPLEGKPADIHHLTGLETWFELPHHDGGNLTAPPKYKMAIVVWIAVYAAVLPLVGFLKPYTLSLPPAIGSAGIAAISVAMMTWGVMPLLTWLFQRWLYPPENANLDQ</sequence>
<name>A0ABP8MVN0_9BACT</name>
<keyword evidence="1" id="KW-1133">Transmembrane helix</keyword>
<dbReference type="SUPFAM" id="SSF54909">
    <property type="entry name" value="Dimeric alpha+beta barrel"/>
    <property type="match status" value="1"/>
</dbReference>
<evidence type="ECO:0000313" key="3">
    <source>
        <dbReference type="EMBL" id="GAA4455127.1"/>
    </source>
</evidence>
<dbReference type="RefSeq" id="WP_345323045.1">
    <property type="nucleotide sequence ID" value="NZ_BAABGA010000035.1"/>
</dbReference>
<feature type="domain" description="ABM" evidence="2">
    <location>
        <begin position="49"/>
        <end position="117"/>
    </location>
</feature>
<evidence type="ECO:0000256" key="1">
    <source>
        <dbReference type="SAM" id="Phobius"/>
    </source>
</evidence>
<dbReference type="Gene3D" id="3.30.70.100">
    <property type="match status" value="1"/>
</dbReference>
<keyword evidence="1" id="KW-0472">Membrane</keyword>
<dbReference type="PANTHER" id="PTHR40057:SF1">
    <property type="entry name" value="SLR1162 PROTEIN"/>
    <property type="match status" value="1"/>
</dbReference>
<gene>
    <name evidence="3" type="ORF">GCM10023156_28630</name>
</gene>
<dbReference type="InterPro" id="IPR038762">
    <property type="entry name" value="ABM_predict"/>
</dbReference>
<dbReference type="InterPro" id="IPR011008">
    <property type="entry name" value="Dimeric_a/b-barrel"/>
</dbReference>